<dbReference type="FunFam" id="3.40.50.2000:FF:000056">
    <property type="entry name" value="Glycosyltransferase"/>
    <property type="match status" value="1"/>
</dbReference>
<comment type="caution">
    <text evidence="6">The sequence shown here is derived from an EMBL/GenBank/DDBJ whole genome shotgun (WGS) entry which is preliminary data.</text>
</comment>
<dbReference type="SUPFAM" id="SSF53756">
    <property type="entry name" value="UDP-Glycosyltransferase/glycogen phosphorylase"/>
    <property type="match status" value="1"/>
</dbReference>
<comment type="similarity">
    <text evidence="1 4">Belongs to the UDP-glycosyltransferase family.</text>
</comment>
<evidence type="ECO:0000256" key="1">
    <source>
        <dbReference type="ARBA" id="ARBA00009995"/>
    </source>
</evidence>
<proteinExistence type="inferred from homology"/>
<dbReference type="EC" id="2.4.1.-" evidence="5"/>
<dbReference type="CDD" id="cd03784">
    <property type="entry name" value="GT1_Gtf-like"/>
    <property type="match status" value="1"/>
</dbReference>
<dbReference type="Proteomes" id="UP000734854">
    <property type="component" value="Unassembled WGS sequence"/>
</dbReference>
<dbReference type="GO" id="GO:0035251">
    <property type="term" value="F:UDP-glucosyltransferase activity"/>
    <property type="evidence" value="ECO:0007669"/>
    <property type="project" value="InterPro"/>
</dbReference>
<dbReference type="InterPro" id="IPR002213">
    <property type="entry name" value="UDP_glucos_trans"/>
</dbReference>
<keyword evidence="3 4" id="KW-0808">Transferase</keyword>
<dbReference type="Gene3D" id="3.40.50.2000">
    <property type="entry name" value="Glycogen Phosphorylase B"/>
    <property type="match status" value="2"/>
</dbReference>
<dbReference type="PANTHER" id="PTHR48048">
    <property type="entry name" value="GLYCOSYLTRANSFERASE"/>
    <property type="match status" value="1"/>
</dbReference>
<dbReference type="EMBL" id="JACMSC010000005">
    <property type="protein sequence ID" value="KAG6521997.1"/>
    <property type="molecule type" value="Genomic_DNA"/>
</dbReference>
<evidence type="ECO:0000256" key="5">
    <source>
        <dbReference type="RuleBase" id="RU362057"/>
    </source>
</evidence>
<reference evidence="6 7" key="1">
    <citation type="submission" date="2020-08" db="EMBL/GenBank/DDBJ databases">
        <title>Plant Genome Project.</title>
        <authorList>
            <person name="Zhang R.-G."/>
        </authorList>
    </citation>
    <scope>NUCLEOTIDE SEQUENCE [LARGE SCALE GENOMIC DNA]</scope>
    <source>
        <tissue evidence="6">Rhizome</tissue>
    </source>
</reference>
<protein>
    <recommendedName>
        <fullName evidence="5">Glycosyltransferase</fullName>
        <ecNumber evidence="5">2.4.1.-</ecNumber>
    </recommendedName>
</protein>
<evidence type="ECO:0000313" key="6">
    <source>
        <dbReference type="EMBL" id="KAG6521997.1"/>
    </source>
</evidence>
<evidence type="ECO:0000313" key="7">
    <source>
        <dbReference type="Proteomes" id="UP000734854"/>
    </source>
</evidence>
<dbReference type="Pfam" id="PF00201">
    <property type="entry name" value="UDPGT"/>
    <property type="match status" value="1"/>
</dbReference>
<name>A0A8J5LBG5_ZINOF</name>
<keyword evidence="7" id="KW-1185">Reference proteome</keyword>
<dbReference type="PROSITE" id="PS00375">
    <property type="entry name" value="UDPGT"/>
    <property type="match status" value="1"/>
</dbReference>
<dbReference type="AlphaFoldDB" id="A0A8J5LBG5"/>
<organism evidence="6 7">
    <name type="scientific">Zingiber officinale</name>
    <name type="common">Ginger</name>
    <name type="synonym">Amomum zingiber</name>
    <dbReference type="NCBI Taxonomy" id="94328"/>
    <lineage>
        <taxon>Eukaryota</taxon>
        <taxon>Viridiplantae</taxon>
        <taxon>Streptophyta</taxon>
        <taxon>Embryophyta</taxon>
        <taxon>Tracheophyta</taxon>
        <taxon>Spermatophyta</taxon>
        <taxon>Magnoliopsida</taxon>
        <taxon>Liliopsida</taxon>
        <taxon>Zingiberales</taxon>
        <taxon>Zingiberaceae</taxon>
        <taxon>Zingiber</taxon>
    </lineage>
</organism>
<sequence>MGENKLVLLPSPAVGHIITMVEMGKLLFRRHSDTSAAHFSITILLPGPASAPAVDACIKSVEASGLDIEFRRLPRVDPPTDNDGPEDFTSLLMQKLMPHVKYAVADIQRLSAAPVAALIVDFFATGALDFTRELGVPCYVYFTTSAAFLALMLYLPTLHENFPMEFEEMEEAVHIPGVCPILPLSMPAPFMSKKSGRYTCFVHHGRRFCELDGIIINTFAELQPETLRAVEKGLCVPGRWMPPVFPVGPVLASHVDGGGASNGRLRRHECLAWLDEQPAGSVVFLCFGSRGSFEAAQVAEMAKGLERSGHRFLWALRVASLKEAELVMRQPEEPSRLEEVLPKGFTERTKGRGMVLASWAPQADILAHLAVRGFVTHCGWNSCLESLWFGVPMLGWPLYAEQHLNAVVMAEDIGWDNLKAF</sequence>
<dbReference type="InterPro" id="IPR035595">
    <property type="entry name" value="UDP_glycos_trans_CS"/>
</dbReference>
<dbReference type="PANTHER" id="PTHR48048:SF30">
    <property type="entry name" value="GLYCOSYLTRANSFERASE"/>
    <property type="match status" value="1"/>
</dbReference>
<evidence type="ECO:0000256" key="2">
    <source>
        <dbReference type="ARBA" id="ARBA00022676"/>
    </source>
</evidence>
<gene>
    <name evidence="6" type="ORF">ZIOFF_019131</name>
</gene>
<accession>A0A8J5LBG5</accession>
<dbReference type="InterPro" id="IPR050481">
    <property type="entry name" value="UDP-glycosyltransf_plant"/>
</dbReference>
<dbReference type="FunFam" id="3.40.50.2000:FF:000089">
    <property type="entry name" value="Glycosyltransferase"/>
    <property type="match status" value="1"/>
</dbReference>
<evidence type="ECO:0000256" key="3">
    <source>
        <dbReference type="ARBA" id="ARBA00022679"/>
    </source>
</evidence>
<keyword evidence="2 4" id="KW-0328">Glycosyltransferase</keyword>
<evidence type="ECO:0000256" key="4">
    <source>
        <dbReference type="RuleBase" id="RU003718"/>
    </source>
</evidence>